<dbReference type="EMBL" id="JBHSHC010000112">
    <property type="protein sequence ID" value="MFC4768839.1"/>
    <property type="molecule type" value="Genomic_DNA"/>
</dbReference>
<dbReference type="PANTHER" id="PTHR10587:SF80">
    <property type="entry name" value="CHITOOLIGOSACCHARIDE DEACETYLASE"/>
    <property type="match status" value="1"/>
</dbReference>
<dbReference type="InterPro" id="IPR011330">
    <property type="entry name" value="Glyco_hydro/deAcase_b/a-brl"/>
</dbReference>
<dbReference type="PANTHER" id="PTHR10587">
    <property type="entry name" value="GLYCOSYL TRANSFERASE-RELATED"/>
    <property type="match status" value="1"/>
</dbReference>
<keyword evidence="4" id="KW-1185">Reference proteome</keyword>
<organism evidence="3 4">
    <name type="scientific">Effusibacillus consociatus</name>
    <dbReference type="NCBI Taxonomy" id="1117041"/>
    <lineage>
        <taxon>Bacteria</taxon>
        <taxon>Bacillati</taxon>
        <taxon>Bacillota</taxon>
        <taxon>Bacilli</taxon>
        <taxon>Bacillales</taxon>
        <taxon>Alicyclobacillaceae</taxon>
        <taxon>Effusibacillus</taxon>
    </lineage>
</organism>
<proteinExistence type="predicted"/>
<dbReference type="RefSeq" id="WP_380026788.1">
    <property type="nucleotide sequence ID" value="NZ_JBHSHC010000112.1"/>
</dbReference>
<dbReference type="CDD" id="cd10950">
    <property type="entry name" value="CE4_BsYlxY_like"/>
    <property type="match status" value="1"/>
</dbReference>
<sequence>MRILMAGVCLLMLAATDAAAQNGNPEWEKRTVSIQQNLTKEDLQRKASKLFKQPIDAVVSRAGKPNVIPELNGIELDVEATWQNFQKNGSQSPDFYVYKQLPPKIKLSDYPNLPIYQGNPHKKEMSLMINVAWGTEYIDGILQVLKDNSAKATFFLDGSWLAKNPEVAKRIVSEGHEIGNHAYTHPDMAALSPERQLHQIVKTQEEIKQVLGVESKWFAPPSGSFNQATVKIARSQGMGTVLWTLDTVDWRRPPKEQILNRIIPHARNGAMILMHPTEPTLGALRTLVPDLKKKGFQLVTVSELLSPIRKVE</sequence>
<dbReference type="InterPro" id="IPR050248">
    <property type="entry name" value="Polysacc_deacetylase_ArnD"/>
</dbReference>
<dbReference type="InterPro" id="IPR022029">
    <property type="entry name" value="YoaR-like_PG-bd"/>
</dbReference>
<keyword evidence="1" id="KW-0732">Signal</keyword>
<evidence type="ECO:0000313" key="3">
    <source>
        <dbReference type="EMBL" id="MFC4768839.1"/>
    </source>
</evidence>
<name>A0ABV9Q4Q9_9BACL</name>
<feature type="domain" description="NodB homology" evidence="2">
    <location>
        <begin position="123"/>
        <end position="299"/>
    </location>
</feature>
<dbReference type="SUPFAM" id="SSF88713">
    <property type="entry name" value="Glycoside hydrolase/deacetylase"/>
    <property type="match status" value="1"/>
</dbReference>
<dbReference type="Pfam" id="PF01522">
    <property type="entry name" value="Polysacc_deac_1"/>
    <property type="match status" value="1"/>
</dbReference>
<feature type="chain" id="PRO_5047264467" evidence="1">
    <location>
        <begin position="21"/>
        <end position="312"/>
    </location>
</feature>
<dbReference type="Pfam" id="PF12229">
    <property type="entry name" value="PG_binding_4"/>
    <property type="match status" value="1"/>
</dbReference>
<evidence type="ECO:0000256" key="1">
    <source>
        <dbReference type="SAM" id="SignalP"/>
    </source>
</evidence>
<dbReference type="Gene3D" id="3.20.20.370">
    <property type="entry name" value="Glycoside hydrolase/deacetylase"/>
    <property type="match status" value="1"/>
</dbReference>
<evidence type="ECO:0000313" key="4">
    <source>
        <dbReference type="Proteomes" id="UP001596002"/>
    </source>
</evidence>
<evidence type="ECO:0000259" key="2">
    <source>
        <dbReference type="PROSITE" id="PS51677"/>
    </source>
</evidence>
<gene>
    <name evidence="3" type="ORF">ACFO8Q_15945</name>
</gene>
<accession>A0ABV9Q4Q9</accession>
<comment type="caution">
    <text evidence="3">The sequence shown here is derived from an EMBL/GenBank/DDBJ whole genome shotgun (WGS) entry which is preliminary data.</text>
</comment>
<feature type="signal peptide" evidence="1">
    <location>
        <begin position="1"/>
        <end position="20"/>
    </location>
</feature>
<reference evidence="4" key="1">
    <citation type="journal article" date="2019" name="Int. J. Syst. Evol. Microbiol.">
        <title>The Global Catalogue of Microorganisms (GCM) 10K type strain sequencing project: providing services to taxonomists for standard genome sequencing and annotation.</title>
        <authorList>
            <consortium name="The Broad Institute Genomics Platform"/>
            <consortium name="The Broad Institute Genome Sequencing Center for Infectious Disease"/>
            <person name="Wu L."/>
            <person name="Ma J."/>
        </authorList>
    </citation>
    <scope>NUCLEOTIDE SEQUENCE [LARGE SCALE GENOMIC DNA]</scope>
    <source>
        <strain evidence="4">WYCCWR 12678</strain>
    </source>
</reference>
<dbReference type="InterPro" id="IPR002509">
    <property type="entry name" value="NODB_dom"/>
</dbReference>
<protein>
    <submittedName>
        <fullName evidence="3">Polysaccharide deacetylase family protein</fullName>
    </submittedName>
</protein>
<dbReference type="Proteomes" id="UP001596002">
    <property type="component" value="Unassembled WGS sequence"/>
</dbReference>
<dbReference type="PROSITE" id="PS51677">
    <property type="entry name" value="NODB"/>
    <property type="match status" value="1"/>
</dbReference>